<feature type="transmembrane region" description="Helical" evidence="10">
    <location>
        <begin position="165"/>
        <end position="184"/>
    </location>
</feature>
<reference evidence="13" key="1">
    <citation type="submission" date="2020-03" db="EMBL/GenBank/DDBJ databases">
        <authorList>
            <person name="Guo F."/>
        </authorList>
    </citation>
    <scope>NUCLEOTIDE SEQUENCE</scope>
    <source>
        <strain evidence="13">JCM 30134</strain>
    </source>
</reference>
<keyword evidence="10" id="KW-1133">Transmembrane helix</keyword>
<name>A0A9E5MH57_9GAMM</name>
<dbReference type="SUPFAM" id="SSF158472">
    <property type="entry name" value="HAMP domain-like"/>
    <property type="match status" value="1"/>
</dbReference>
<dbReference type="InterPro" id="IPR005467">
    <property type="entry name" value="His_kinase_dom"/>
</dbReference>
<dbReference type="PROSITE" id="PS50885">
    <property type="entry name" value="HAMP"/>
    <property type="match status" value="1"/>
</dbReference>
<sequence length="465" mass="52495">MKFPRLSHVYVKVFLGFWLVMITMLLGSSMVMHFFDLGPDKHLSSQEEASFHDPGGRLLREVVSDAINHNYAQVKMGISSMPDWAIKHVYMIDDQKEEILHREIPPVIVDFLRNINDDVPFFRKKIGQDVFYGRLFSLNDGTQLRLIVTSPNNNSLGWRLFIHNFWYILLLDILISGAACYYLARYITRDIQTLKKATQQIATGDWDVRIAEEFCNRPGELAELGRAFDNMAIKLQKSMLEQKRLIKDVSHELRSPLARLQVALAIAQQRANSEITGELDRIKEAADYLNDVISDILSLPVTEQGGWELDDVVELSSLVTTIVEECRDEAAQKSVTLSLSNNLPEVLIQTRGNTLAGVFDNIIRNAIRYTDDHSPVSIRIDRPETGQARISVSDCGPGVSPDHLDDIFEPFFRTDEARDRKSGGYGLGLAIAKRTVLHHGGTINARNNPVRGLSIVVTLPEIEEI</sequence>
<dbReference type="RefSeq" id="WP_167184603.1">
    <property type="nucleotide sequence ID" value="NZ_JAAONZ010000004.1"/>
</dbReference>
<gene>
    <name evidence="13" type="ORF">G8770_08320</name>
</gene>
<keyword evidence="14" id="KW-1185">Reference proteome</keyword>
<evidence type="ECO:0000313" key="13">
    <source>
        <dbReference type="EMBL" id="NHO65541.1"/>
    </source>
</evidence>
<evidence type="ECO:0000256" key="2">
    <source>
        <dbReference type="ARBA" id="ARBA00004651"/>
    </source>
</evidence>
<feature type="domain" description="HAMP" evidence="12">
    <location>
        <begin position="185"/>
        <end position="240"/>
    </location>
</feature>
<dbReference type="Pfam" id="PF02518">
    <property type="entry name" value="HATPase_c"/>
    <property type="match status" value="1"/>
</dbReference>
<dbReference type="Pfam" id="PF00512">
    <property type="entry name" value="HisKA"/>
    <property type="match status" value="1"/>
</dbReference>
<dbReference type="GO" id="GO:0005886">
    <property type="term" value="C:plasma membrane"/>
    <property type="evidence" value="ECO:0007669"/>
    <property type="project" value="UniProtKB-SubCell"/>
</dbReference>
<keyword evidence="5" id="KW-0597">Phosphoprotein</keyword>
<evidence type="ECO:0000256" key="4">
    <source>
        <dbReference type="ARBA" id="ARBA00022475"/>
    </source>
</evidence>
<dbReference type="InterPro" id="IPR003594">
    <property type="entry name" value="HATPase_dom"/>
</dbReference>
<evidence type="ECO:0000256" key="1">
    <source>
        <dbReference type="ARBA" id="ARBA00000085"/>
    </source>
</evidence>
<feature type="transmembrane region" description="Helical" evidence="10">
    <location>
        <begin position="12"/>
        <end position="35"/>
    </location>
</feature>
<dbReference type="SMART" id="SM00388">
    <property type="entry name" value="HisKA"/>
    <property type="match status" value="1"/>
</dbReference>
<dbReference type="PRINTS" id="PR00344">
    <property type="entry name" value="BCTRLSENSOR"/>
</dbReference>
<dbReference type="Gene3D" id="3.30.450.160">
    <property type="match status" value="1"/>
</dbReference>
<dbReference type="FunFam" id="3.30.565.10:FF:000006">
    <property type="entry name" value="Sensor histidine kinase WalK"/>
    <property type="match status" value="1"/>
</dbReference>
<dbReference type="InterPro" id="IPR050980">
    <property type="entry name" value="2C_sensor_his_kinase"/>
</dbReference>
<keyword evidence="10" id="KW-0812">Transmembrane</keyword>
<evidence type="ECO:0000313" key="14">
    <source>
        <dbReference type="Proteomes" id="UP000787472"/>
    </source>
</evidence>
<accession>A0A9E5MH57</accession>
<comment type="subcellular location">
    <subcellularLocation>
        <location evidence="2">Cell membrane</location>
        <topology evidence="2">Multi-pass membrane protein</topology>
    </subcellularLocation>
</comment>
<dbReference type="SMART" id="SM00304">
    <property type="entry name" value="HAMP"/>
    <property type="match status" value="1"/>
</dbReference>
<evidence type="ECO:0000256" key="8">
    <source>
        <dbReference type="ARBA" id="ARBA00022777"/>
    </source>
</evidence>
<protein>
    <recommendedName>
        <fullName evidence="3">histidine kinase</fullName>
        <ecNumber evidence="3">2.7.13.3</ecNumber>
    </recommendedName>
</protein>
<dbReference type="CDD" id="cd06225">
    <property type="entry name" value="HAMP"/>
    <property type="match status" value="1"/>
</dbReference>
<dbReference type="PANTHER" id="PTHR44936:SF10">
    <property type="entry name" value="SENSOR PROTEIN RSTB"/>
    <property type="match status" value="1"/>
</dbReference>
<evidence type="ECO:0000256" key="7">
    <source>
        <dbReference type="ARBA" id="ARBA00022741"/>
    </source>
</evidence>
<keyword evidence="8" id="KW-0418">Kinase</keyword>
<dbReference type="Proteomes" id="UP000787472">
    <property type="component" value="Unassembled WGS sequence"/>
</dbReference>
<keyword evidence="10" id="KW-0472">Membrane</keyword>
<dbReference type="EMBL" id="JAAONZ010000004">
    <property type="protein sequence ID" value="NHO65541.1"/>
    <property type="molecule type" value="Genomic_DNA"/>
</dbReference>
<dbReference type="AlphaFoldDB" id="A0A9E5MH57"/>
<dbReference type="GO" id="GO:0000155">
    <property type="term" value="F:phosphorelay sensor kinase activity"/>
    <property type="evidence" value="ECO:0007669"/>
    <property type="project" value="InterPro"/>
</dbReference>
<dbReference type="InterPro" id="IPR036890">
    <property type="entry name" value="HATPase_C_sf"/>
</dbReference>
<keyword evidence="4" id="KW-1003">Cell membrane</keyword>
<evidence type="ECO:0000256" key="10">
    <source>
        <dbReference type="SAM" id="Phobius"/>
    </source>
</evidence>
<dbReference type="EC" id="2.7.13.3" evidence="3"/>
<evidence type="ECO:0000256" key="9">
    <source>
        <dbReference type="ARBA" id="ARBA00022840"/>
    </source>
</evidence>
<dbReference type="SUPFAM" id="SSF47384">
    <property type="entry name" value="Homodimeric domain of signal transducing histidine kinase"/>
    <property type="match status" value="1"/>
</dbReference>
<keyword evidence="6" id="KW-0808">Transferase</keyword>
<proteinExistence type="predicted"/>
<dbReference type="Pfam" id="PF00672">
    <property type="entry name" value="HAMP"/>
    <property type="match status" value="1"/>
</dbReference>
<dbReference type="InterPro" id="IPR003660">
    <property type="entry name" value="HAMP_dom"/>
</dbReference>
<evidence type="ECO:0000259" key="11">
    <source>
        <dbReference type="PROSITE" id="PS50109"/>
    </source>
</evidence>
<feature type="domain" description="Histidine kinase" evidence="11">
    <location>
        <begin position="248"/>
        <end position="463"/>
    </location>
</feature>
<dbReference type="InterPro" id="IPR003661">
    <property type="entry name" value="HisK_dim/P_dom"/>
</dbReference>
<dbReference type="CDD" id="cd00082">
    <property type="entry name" value="HisKA"/>
    <property type="match status" value="1"/>
</dbReference>
<comment type="catalytic activity">
    <reaction evidence="1">
        <text>ATP + protein L-histidine = ADP + protein N-phospho-L-histidine.</text>
        <dbReference type="EC" id="2.7.13.3"/>
    </reaction>
</comment>
<dbReference type="PROSITE" id="PS50109">
    <property type="entry name" value="HIS_KIN"/>
    <property type="match status" value="1"/>
</dbReference>
<dbReference type="PANTHER" id="PTHR44936">
    <property type="entry name" value="SENSOR PROTEIN CREC"/>
    <property type="match status" value="1"/>
</dbReference>
<dbReference type="GO" id="GO:0005524">
    <property type="term" value="F:ATP binding"/>
    <property type="evidence" value="ECO:0007669"/>
    <property type="project" value="UniProtKB-KW"/>
</dbReference>
<dbReference type="InterPro" id="IPR041124">
    <property type="entry name" value="AbfS_sensor"/>
</dbReference>
<keyword evidence="7" id="KW-0547">Nucleotide-binding</keyword>
<comment type="caution">
    <text evidence="13">The sequence shown here is derived from an EMBL/GenBank/DDBJ whole genome shotgun (WGS) entry which is preliminary data.</text>
</comment>
<dbReference type="InterPro" id="IPR004358">
    <property type="entry name" value="Sig_transdc_His_kin-like_C"/>
</dbReference>
<dbReference type="Gene3D" id="1.10.287.130">
    <property type="match status" value="1"/>
</dbReference>
<keyword evidence="9" id="KW-0067">ATP-binding</keyword>
<evidence type="ECO:0000256" key="6">
    <source>
        <dbReference type="ARBA" id="ARBA00022679"/>
    </source>
</evidence>
<dbReference type="InterPro" id="IPR036097">
    <property type="entry name" value="HisK_dim/P_sf"/>
</dbReference>
<dbReference type="Gene3D" id="3.30.565.10">
    <property type="entry name" value="Histidine kinase-like ATPase, C-terminal domain"/>
    <property type="match status" value="1"/>
</dbReference>
<evidence type="ECO:0000259" key="12">
    <source>
        <dbReference type="PROSITE" id="PS50885"/>
    </source>
</evidence>
<dbReference type="SUPFAM" id="SSF55874">
    <property type="entry name" value="ATPase domain of HSP90 chaperone/DNA topoisomerase II/histidine kinase"/>
    <property type="match status" value="1"/>
</dbReference>
<organism evidence="13 14">
    <name type="scientific">Pseudomaricurvus hydrocarbonicus</name>
    <dbReference type="NCBI Taxonomy" id="1470433"/>
    <lineage>
        <taxon>Bacteria</taxon>
        <taxon>Pseudomonadati</taxon>
        <taxon>Pseudomonadota</taxon>
        <taxon>Gammaproteobacteria</taxon>
        <taxon>Cellvibrionales</taxon>
        <taxon>Cellvibrionaceae</taxon>
        <taxon>Pseudomaricurvus</taxon>
    </lineage>
</organism>
<evidence type="ECO:0000256" key="5">
    <source>
        <dbReference type="ARBA" id="ARBA00022553"/>
    </source>
</evidence>
<evidence type="ECO:0000256" key="3">
    <source>
        <dbReference type="ARBA" id="ARBA00012438"/>
    </source>
</evidence>
<dbReference type="SMART" id="SM00387">
    <property type="entry name" value="HATPase_c"/>
    <property type="match status" value="1"/>
</dbReference>
<dbReference type="Pfam" id="PF18225">
    <property type="entry name" value="AbfS_sensor"/>
    <property type="match status" value="1"/>
</dbReference>